<dbReference type="OrthoDB" id="2548233at2759"/>
<evidence type="ECO:0000313" key="1">
    <source>
        <dbReference type="EMBL" id="CAH0028407.1"/>
    </source>
</evidence>
<accession>A0A9N9YRZ1</accession>
<reference evidence="1" key="1">
    <citation type="submission" date="2021-10" db="EMBL/GenBank/DDBJ databases">
        <authorList>
            <person name="Piombo E."/>
        </authorList>
    </citation>
    <scope>NUCLEOTIDE SEQUENCE</scope>
</reference>
<dbReference type="PANTHER" id="PTHR42034:SF1">
    <property type="entry name" value="CONDENSATION DOMAIN-CONTAINING PROTEIN"/>
    <property type="match status" value="1"/>
</dbReference>
<evidence type="ECO:0000313" key="2">
    <source>
        <dbReference type="Proteomes" id="UP000696573"/>
    </source>
</evidence>
<keyword evidence="2" id="KW-1185">Reference proteome</keyword>
<gene>
    <name evidence="1" type="ORF">CRHIZ90672A_00010652</name>
</gene>
<organism evidence="1 2">
    <name type="scientific">Clonostachys rhizophaga</name>
    <dbReference type="NCBI Taxonomy" id="160324"/>
    <lineage>
        <taxon>Eukaryota</taxon>
        <taxon>Fungi</taxon>
        <taxon>Dikarya</taxon>
        <taxon>Ascomycota</taxon>
        <taxon>Pezizomycotina</taxon>
        <taxon>Sordariomycetes</taxon>
        <taxon>Hypocreomycetidae</taxon>
        <taxon>Hypocreales</taxon>
        <taxon>Bionectriaceae</taxon>
        <taxon>Clonostachys</taxon>
    </lineage>
</organism>
<dbReference type="PANTHER" id="PTHR42034">
    <property type="entry name" value="CHROMOSOME 7, WHOLE GENOME SHOTGUN SEQUENCE-RELATED"/>
    <property type="match status" value="1"/>
</dbReference>
<dbReference type="Gene3D" id="3.30.559.30">
    <property type="entry name" value="Nonribosomal peptide synthetase, condensation domain"/>
    <property type="match status" value="1"/>
</dbReference>
<dbReference type="EMBL" id="CABFNQ020000732">
    <property type="protein sequence ID" value="CAH0028407.1"/>
    <property type="molecule type" value="Genomic_DNA"/>
</dbReference>
<proteinExistence type="predicted"/>
<dbReference type="Proteomes" id="UP000696573">
    <property type="component" value="Unassembled WGS sequence"/>
</dbReference>
<protein>
    <submittedName>
        <fullName evidence="1">Uncharacterized protein</fullName>
    </submittedName>
</protein>
<name>A0A9N9YRZ1_9HYPO</name>
<sequence>MTVPGDLDASRGKTMSESGREEFFRVAKQLKDFYLKVRDDPDHYCLAPLPRARGTKPPLTDPEKTLVIPPVPSPADVASATISSMGRIDKIIARQHGDIEVHSPWVAGEELRSSIGLFLGTFREELSLSVAYNEAWHVENEVIGFTLLTKASHFEVEPAEIDSTDRRSGII</sequence>
<dbReference type="AlphaFoldDB" id="A0A9N9YRZ1"/>
<comment type="caution">
    <text evidence="1">The sequence shown here is derived from an EMBL/GenBank/DDBJ whole genome shotgun (WGS) entry which is preliminary data.</text>
</comment>